<dbReference type="UniPathway" id="UPA00035">
    <property type="reaction ID" value="UER00040"/>
</dbReference>
<comment type="catalytic activity">
    <reaction evidence="2">
        <text>1-(2-carboxyphenylamino)-1-deoxy-D-ribulose 5-phosphate + H(+) = (1S,2R)-1-C-(indol-3-yl)glycerol 3-phosphate + CO2 + H2O</text>
        <dbReference type="Rhea" id="RHEA:23476"/>
        <dbReference type="ChEBI" id="CHEBI:15377"/>
        <dbReference type="ChEBI" id="CHEBI:15378"/>
        <dbReference type="ChEBI" id="CHEBI:16526"/>
        <dbReference type="ChEBI" id="CHEBI:58613"/>
        <dbReference type="ChEBI" id="CHEBI:58866"/>
        <dbReference type="EC" id="4.1.1.48"/>
    </reaction>
</comment>
<sequence length="903" mass="95083">MSYEEEEDSVPSATAPPPHARPTAPSQPSALSQIDNSRPFVLLLDNYDSFTWNLYQYISQLGAHVQVLRNDDLAPADFPQLNVSHLVISPGPGHPRTDSGVSRAAIQYWGGRVPVLGVCMGLQCLVDAYGGDISYAGEIVHGKASPVRHDGLGIFRGVPQDILATRYHSLAASLPSFPKELAITATTSDSGVVMGVRHRVYAVEAVQYHPESILSHDGHAILRNFLAYTGGTWAQNPASGISTAPATNGANGTNGNGAALGQNGFDPNPESAAKKALPSILGKIQAQRLIDIDLAKKTPGTTPADLATLYALHLAPPLIPVLPRMRAGTKPAIMAEIKRASPSKGHIAVSTSAPAQALAYALAGASVISVLTEPKWFLGTLQDLRLAREAVAHLPNRPAILRKDFILDEYQILEARLAGADLVLLIVAMLSQERLASLYAYSKSLGMEPLVEVNNAPEMERALALNAKLIGVNNRNLHNFSVDMATTTRLADMLRGRDDTLLCALSGISGRADVEVYLEQGVHAVLVGESLMRAADPKAFIRQLLGQPPAPAAEAIPYPQPLVKICGIRTPEEALLAAHAGADMLGLNFVPQSKRYIDLPTAAVIARTVLPLRLSPSPAPLGEEKPDAPVAAGTTWFQHTTAHISALPRPLLVGLFQDAPLSTILHTLTVVPLDLVQLHGSEPAGMAEFIPVPVIKAFHVGPLGEGTEHVGRPGQESIVLLDTAPRPHPSTSPSSAGAAVPAPAGGTGEAFDWSIAAEVVKRSEPLEGRAMPIILAGGLKADNVREAVRRVRPWAVDVASGVELEGRKDEATMRRFVAAAKGAWEELPVQDVQEQAAPAQAEQPQEGVDVGTEVIGQPAGITTAAPPVPTPSGSGAGTPVPANAAVPPLPAVSAKRGLVREGK</sequence>
<dbReference type="GO" id="GO:0004049">
    <property type="term" value="F:anthranilate synthase activity"/>
    <property type="evidence" value="ECO:0007669"/>
    <property type="project" value="UniProtKB-EC"/>
</dbReference>
<evidence type="ECO:0000256" key="5">
    <source>
        <dbReference type="ARBA" id="ARBA00004696"/>
    </source>
</evidence>
<dbReference type="CDD" id="cd00405">
    <property type="entry name" value="PRAI"/>
    <property type="match status" value="1"/>
</dbReference>
<proteinExistence type="inferred from homology"/>
<evidence type="ECO:0000256" key="8">
    <source>
        <dbReference type="ARBA" id="ARBA00012362"/>
    </source>
</evidence>
<evidence type="ECO:0000256" key="9">
    <source>
        <dbReference type="ARBA" id="ARBA00012572"/>
    </source>
</evidence>
<reference evidence="23 24" key="1">
    <citation type="journal article" date="2016" name="Mol. Biol. Evol.">
        <title>Comparative Genomics of Early-Diverging Mushroom-Forming Fungi Provides Insights into the Origins of Lignocellulose Decay Capabilities.</title>
        <authorList>
            <person name="Nagy L.G."/>
            <person name="Riley R."/>
            <person name="Tritt A."/>
            <person name="Adam C."/>
            <person name="Daum C."/>
            <person name="Floudas D."/>
            <person name="Sun H."/>
            <person name="Yadav J.S."/>
            <person name="Pangilinan J."/>
            <person name="Larsson K.H."/>
            <person name="Matsuura K."/>
            <person name="Barry K."/>
            <person name="Labutti K."/>
            <person name="Kuo R."/>
            <person name="Ohm R.A."/>
            <person name="Bhattacharya S.S."/>
            <person name="Shirouzu T."/>
            <person name="Yoshinaga Y."/>
            <person name="Martin F.M."/>
            <person name="Grigoriev I.V."/>
            <person name="Hibbett D.S."/>
        </authorList>
    </citation>
    <scope>NUCLEOTIDE SEQUENCE [LARGE SCALE GENOMIC DNA]</scope>
    <source>
        <strain evidence="23 24">HHB12733</strain>
    </source>
</reference>
<dbReference type="InterPro" id="IPR013785">
    <property type="entry name" value="Aldolase_TIM"/>
</dbReference>
<dbReference type="FunFam" id="3.20.20.70:FF:000136">
    <property type="entry name" value="Multifunctional tryptophan biosynthesis protein"/>
    <property type="match status" value="1"/>
</dbReference>
<dbReference type="SUPFAM" id="SSF52317">
    <property type="entry name" value="Class I glutamine amidotransferase-like"/>
    <property type="match status" value="1"/>
</dbReference>
<feature type="compositionally biased region" description="Low complexity" evidence="19">
    <location>
        <begin position="879"/>
        <end position="894"/>
    </location>
</feature>
<feature type="region of interest" description="Disordered" evidence="19">
    <location>
        <begin position="722"/>
        <end position="743"/>
    </location>
</feature>
<keyword evidence="11" id="KW-0028">Amino-acid biosynthesis</keyword>
<organism evidence="23 24">
    <name type="scientific">Calocera cornea HHB12733</name>
    <dbReference type="NCBI Taxonomy" id="1353952"/>
    <lineage>
        <taxon>Eukaryota</taxon>
        <taxon>Fungi</taxon>
        <taxon>Dikarya</taxon>
        <taxon>Basidiomycota</taxon>
        <taxon>Agaricomycotina</taxon>
        <taxon>Dacrymycetes</taxon>
        <taxon>Dacrymycetales</taxon>
        <taxon>Dacrymycetaceae</taxon>
        <taxon>Calocera</taxon>
    </lineage>
</organism>
<dbReference type="InterPro" id="IPR013798">
    <property type="entry name" value="Indole-3-glycerol_P_synth_dom"/>
</dbReference>
<dbReference type="FunCoup" id="A0A165DF21">
    <property type="interactions" value="88"/>
</dbReference>
<dbReference type="InterPro" id="IPR006221">
    <property type="entry name" value="TrpG/PapA_dom"/>
</dbReference>
<dbReference type="GO" id="GO:0005829">
    <property type="term" value="C:cytosol"/>
    <property type="evidence" value="ECO:0007669"/>
    <property type="project" value="TreeGrafter"/>
</dbReference>
<dbReference type="Pfam" id="PF00117">
    <property type="entry name" value="GATase"/>
    <property type="match status" value="1"/>
</dbReference>
<dbReference type="Proteomes" id="UP000076842">
    <property type="component" value="Unassembled WGS sequence"/>
</dbReference>
<evidence type="ECO:0000259" key="20">
    <source>
        <dbReference type="Pfam" id="PF00117"/>
    </source>
</evidence>
<evidence type="ECO:0000256" key="17">
    <source>
        <dbReference type="ARBA" id="ARBA00023268"/>
    </source>
</evidence>
<dbReference type="InterPro" id="IPR011060">
    <property type="entry name" value="RibuloseP-bd_barrel"/>
</dbReference>
<evidence type="ECO:0000256" key="18">
    <source>
        <dbReference type="ARBA" id="ARBA00047683"/>
    </source>
</evidence>
<dbReference type="OrthoDB" id="524799at2759"/>
<evidence type="ECO:0000256" key="16">
    <source>
        <dbReference type="ARBA" id="ARBA00023239"/>
    </source>
</evidence>
<keyword evidence="12" id="KW-0822">Tryptophan biosynthesis</keyword>
<evidence type="ECO:0000259" key="21">
    <source>
        <dbReference type="Pfam" id="PF00218"/>
    </source>
</evidence>
<dbReference type="SUPFAM" id="SSF51366">
    <property type="entry name" value="Ribulose-phoshate binding barrel"/>
    <property type="match status" value="2"/>
</dbReference>
<feature type="region of interest" description="Disordered" evidence="19">
    <location>
        <begin position="856"/>
        <end position="903"/>
    </location>
</feature>
<comment type="pathway">
    <text evidence="6">Amino-acid biosynthesis; L-tryptophan biosynthesis; L-tryptophan from chorismate: step 1/5.</text>
</comment>
<comment type="pathway">
    <text evidence="5">Amino-acid biosynthesis; L-tryptophan biosynthesis; L-tryptophan from chorismate: step 4/5.</text>
</comment>
<evidence type="ECO:0000313" key="24">
    <source>
        <dbReference type="Proteomes" id="UP000076842"/>
    </source>
</evidence>
<comment type="catalytic activity">
    <reaction evidence="18">
        <text>chorismate + L-glutamine = anthranilate + pyruvate + L-glutamate + H(+)</text>
        <dbReference type="Rhea" id="RHEA:21732"/>
        <dbReference type="ChEBI" id="CHEBI:15361"/>
        <dbReference type="ChEBI" id="CHEBI:15378"/>
        <dbReference type="ChEBI" id="CHEBI:16567"/>
        <dbReference type="ChEBI" id="CHEBI:29748"/>
        <dbReference type="ChEBI" id="CHEBI:29985"/>
        <dbReference type="ChEBI" id="CHEBI:58359"/>
        <dbReference type="EC" id="4.1.3.27"/>
    </reaction>
</comment>
<dbReference type="PANTHER" id="PTHR43418:SF4">
    <property type="entry name" value="MULTIFUNCTIONAL TRYPTOPHAN BIOSYNTHESIS PROTEIN"/>
    <property type="match status" value="1"/>
</dbReference>
<comment type="pathway">
    <text evidence="4">Amino-acid biosynthesis; L-tryptophan biosynthesis; L-tryptophan from chorismate: step 3/5.</text>
</comment>
<dbReference type="CDD" id="cd00331">
    <property type="entry name" value="IGPS"/>
    <property type="match status" value="1"/>
</dbReference>
<dbReference type="Pfam" id="PF00697">
    <property type="entry name" value="PRAI"/>
    <property type="match status" value="1"/>
</dbReference>
<dbReference type="PRINTS" id="PR00096">
    <property type="entry name" value="GATASE"/>
</dbReference>
<dbReference type="GO" id="GO:0004640">
    <property type="term" value="F:phosphoribosylanthranilate isomerase activity"/>
    <property type="evidence" value="ECO:0007669"/>
    <property type="project" value="UniProtKB-EC"/>
</dbReference>
<evidence type="ECO:0000256" key="3">
    <source>
        <dbReference type="ARBA" id="ARBA00003272"/>
    </source>
</evidence>
<dbReference type="EC" id="4.1.1.48" evidence="8"/>
<dbReference type="AlphaFoldDB" id="A0A165DF21"/>
<keyword evidence="14" id="KW-0057">Aromatic amino acid biosynthesis</keyword>
<feature type="domain" description="N-(5'phosphoribosyl) anthranilate isomerase (PRAI)" evidence="22">
    <location>
        <begin position="631"/>
        <end position="818"/>
    </location>
</feature>
<evidence type="ECO:0000256" key="6">
    <source>
        <dbReference type="ARBA" id="ARBA00004873"/>
    </source>
</evidence>
<dbReference type="FunFam" id="3.40.50.880:FF:000031">
    <property type="entry name" value="Multifunctional tryptophan biosynthesis protein"/>
    <property type="match status" value="1"/>
</dbReference>
<keyword evidence="15" id="KW-0413">Isomerase</keyword>
<gene>
    <name evidence="23" type="ORF">CALCODRAFT_502014</name>
</gene>
<dbReference type="NCBIfam" id="TIGR00566">
    <property type="entry name" value="trpG_papA"/>
    <property type="match status" value="1"/>
</dbReference>
<protein>
    <recommendedName>
        <fullName evidence="10">Multifunctional tryptophan biosynthesis protein</fullName>
        <ecNumber evidence="8">4.1.1.48</ecNumber>
        <ecNumber evidence="7">4.1.3.27</ecNumber>
        <ecNumber evidence="9">5.3.1.24</ecNumber>
    </recommendedName>
</protein>
<evidence type="ECO:0000313" key="23">
    <source>
        <dbReference type="EMBL" id="KZT52672.1"/>
    </source>
</evidence>
<dbReference type="PRINTS" id="PR00097">
    <property type="entry name" value="ANTSNTHASEII"/>
</dbReference>
<dbReference type="Pfam" id="PF00218">
    <property type="entry name" value="IGPS"/>
    <property type="match status" value="1"/>
</dbReference>
<dbReference type="InterPro" id="IPR029062">
    <property type="entry name" value="Class_I_gatase-like"/>
</dbReference>
<evidence type="ECO:0000256" key="7">
    <source>
        <dbReference type="ARBA" id="ARBA00012266"/>
    </source>
</evidence>
<dbReference type="PANTHER" id="PTHR43418">
    <property type="entry name" value="MULTIFUNCTIONAL TRYPTOPHAN BIOSYNTHESIS PROTEIN-RELATED"/>
    <property type="match status" value="1"/>
</dbReference>
<evidence type="ECO:0000256" key="12">
    <source>
        <dbReference type="ARBA" id="ARBA00022822"/>
    </source>
</evidence>
<accession>A0A165DF21</accession>
<evidence type="ECO:0000256" key="15">
    <source>
        <dbReference type="ARBA" id="ARBA00023235"/>
    </source>
</evidence>
<keyword evidence="24" id="KW-1185">Reference proteome</keyword>
<dbReference type="HAMAP" id="MF_00135">
    <property type="entry name" value="PRAI"/>
    <property type="match status" value="1"/>
</dbReference>
<dbReference type="InterPro" id="IPR017926">
    <property type="entry name" value="GATASE"/>
</dbReference>
<feature type="domain" description="Glutamine amidotransferase" evidence="20">
    <location>
        <begin position="42"/>
        <end position="226"/>
    </location>
</feature>
<feature type="region of interest" description="Disordered" evidence="19">
    <location>
        <begin position="1"/>
        <end position="31"/>
    </location>
</feature>
<keyword evidence="13" id="KW-0315">Glutamine amidotransferase</keyword>
<evidence type="ECO:0000256" key="1">
    <source>
        <dbReference type="ARBA" id="ARBA00001164"/>
    </source>
</evidence>
<dbReference type="GO" id="GO:0004425">
    <property type="term" value="F:indole-3-glycerol-phosphate synthase activity"/>
    <property type="evidence" value="ECO:0007669"/>
    <property type="project" value="UniProtKB-EC"/>
</dbReference>
<name>A0A165DF21_9BASI</name>
<dbReference type="InterPro" id="IPR001468">
    <property type="entry name" value="Indole-3-GlycerolPSynthase_CS"/>
</dbReference>
<dbReference type="EC" id="5.3.1.24" evidence="9"/>
<comment type="catalytic activity">
    <reaction evidence="1">
        <text>N-(5-phospho-beta-D-ribosyl)anthranilate = 1-(2-carboxyphenylamino)-1-deoxy-D-ribulose 5-phosphate</text>
        <dbReference type="Rhea" id="RHEA:21540"/>
        <dbReference type="ChEBI" id="CHEBI:18277"/>
        <dbReference type="ChEBI" id="CHEBI:58613"/>
        <dbReference type="EC" id="5.3.1.24"/>
    </reaction>
</comment>
<dbReference type="PROSITE" id="PS00614">
    <property type="entry name" value="IGPS"/>
    <property type="match status" value="1"/>
</dbReference>
<evidence type="ECO:0000256" key="19">
    <source>
        <dbReference type="SAM" id="MobiDB-lite"/>
    </source>
</evidence>
<evidence type="ECO:0000256" key="11">
    <source>
        <dbReference type="ARBA" id="ARBA00022605"/>
    </source>
</evidence>
<evidence type="ECO:0000256" key="2">
    <source>
        <dbReference type="ARBA" id="ARBA00001633"/>
    </source>
</evidence>
<dbReference type="Gene3D" id="3.40.50.880">
    <property type="match status" value="1"/>
</dbReference>
<keyword evidence="17" id="KW-0511">Multifunctional enzyme</keyword>
<dbReference type="GO" id="GO:0000162">
    <property type="term" value="P:L-tryptophan biosynthetic process"/>
    <property type="evidence" value="ECO:0007669"/>
    <property type="project" value="UniProtKB-UniPathway"/>
</dbReference>
<dbReference type="EC" id="4.1.3.27" evidence="7"/>
<evidence type="ECO:0000256" key="4">
    <source>
        <dbReference type="ARBA" id="ARBA00004664"/>
    </source>
</evidence>
<dbReference type="CDD" id="cd01743">
    <property type="entry name" value="GATase1_Anthranilate_Synthase"/>
    <property type="match status" value="1"/>
</dbReference>
<evidence type="ECO:0000256" key="10">
    <source>
        <dbReference type="ARBA" id="ARBA00018819"/>
    </source>
</evidence>
<dbReference type="Gene3D" id="3.20.20.70">
    <property type="entry name" value="Aldolase class I"/>
    <property type="match status" value="2"/>
</dbReference>
<dbReference type="EMBL" id="KV424059">
    <property type="protein sequence ID" value="KZT52672.1"/>
    <property type="molecule type" value="Genomic_DNA"/>
</dbReference>
<evidence type="ECO:0000256" key="14">
    <source>
        <dbReference type="ARBA" id="ARBA00023141"/>
    </source>
</evidence>
<comment type="function">
    <text evidence="3">Trifunctional enzyme bearing the Gln amidotransferase (GATase) domain of anthranilate synthase, indole-glycerolphosphate synthase, and phosphoribosylanthranilate isomerase activities.</text>
</comment>
<dbReference type="PROSITE" id="PS51273">
    <property type="entry name" value="GATASE_TYPE_1"/>
    <property type="match status" value="1"/>
</dbReference>
<dbReference type="InParanoid" id="A0A165DF21"/>
<dbReference type="STRING" id="1353952.A0A165DF21"/>
<keyword evidence="16" id="KW-0456">Lyase</keyword>
<evidence type="ECO:0000259" key="22">
    <source>
        <dbReference type="Pfam" id="PF00697"/>
    </source>
</evidence>
<evidence type="ECO:0000256" key="13">
    <source>
        <dbReference type="ARBA" id="ARBA00022962"/>
    </source>
</evidence>
<dbReference type="InterPro" id="IPR050472">
    <property type="entry name" value="Anth_synth/Amidotransfase"/>
</dbReference>
<dbReference type="InterPro" id="IPR001240">
    <property type="entry name" value="PRAI_dom"/>
</dbReference>
<feature type="domain" description="Indole-3-glycerol phosphate synthase" evidence="21">
    <location>
        <begin position="282"/>
        <end position="544"/>
    </location>
</feature>
<feature type="compositionally biased region" description="Low complexity" evidence="19">
    <location>
        <begin position="729"/>
        <end position="743"/>
    </location>
</feature>